<keyword evidence="27" id="KW-1185">Reference proteome</keyword>
<keyword evidence="12 21" id="KW-1133">Transmembrane helix</keyword>
<feature type="chain" id="PRO_5001596307" description="Receptor-like serine/threonine-protein kinase" evidence="22">
    <location>
        <begin position="29"/>
        <end position="815"/>
    </location>
</feature>
<evidence type="ECO:0000256" key="12">
    <source>
        <dbReference type="ARBA" id="ARBA00022989"/>
    </source>
</evidence>
<dbReference type="SMART" id="SM00108">
    <property type="entry name" value="B_lectin"/>
    <property type="match status" value="1"/>
</dbReference>
<keyword evidence="4" id="KW-0597">Phosphoprotein</keyword>
<dbReference type="AlphaFoldDB" id="A0A061DLF5"/>
<keyword evidence="13 21" id="KW-0472">Membrane</keyword>
<dbReference type="Proteomes" id="UP000026915">
    <property type="component" value="Chromosome 1"/>
</dbReference>
<name>A0A061DLF5_THECC</name>
<dbReference type="PROSITE" id="PS00107">
    <property type="entry name" value="PROTEIN_KINASE_ATP"/>
    <property type="match status" value="1"/>
</dbReference>
<dbReference type="Gene3D" id="1.10.510.10">
    <property type="entry name" value="Transferase(Phosphotransferase) domain 1"/>
    <property type="match status" value="1"/>
</dbReference>
<evidence type="ECO:0000313" key="27">
    <source>
        <dbReference type="Proteomes" id="UP000026915"/>
    </source>
</evidence>
<evidence type="ECO:0000259" key="23">
    <source>
        <dbReference type="PROSITE" id="PS50011"/>
    </source>
</evidence>
<evidence type="ECO:0000256" key="19">
    <source>
        <dbReference type="PIRNR" id="PIRNR000641"/>
    </source>
</evidence>
<keyword evidence="8" id="KW-0430">Lectin</keyword>
<evidence type="ECO:0000259" key="24">
    <source>
        <dbReference type="PROSITE" id="PS50927"/>
    </source>
</evidence>
<protein>
    <recommendedName>
        <fullName evidence="19">Receptor-like serine/threonine-protein kinase</fullName>
        <ecNumber evidence="19">2.7.11.1</ecNumber>
    </recommendedName>
</protein>
<evidence type="ECO:0000256" key="2">
    <source>
        <dbReference type="ARBA" id="ARBA00022527"/>
    </source>
</evidence>
<dbReference type="PANTHER" id="PTHR47976:SF30">
    <property type="entry name" value="RECEPTOR-LIKE SERINE_THREONINE-PROTEIN KINASE"/>
    <property type="match status" value="1"/>
</dbReference>
<dbReference type="PROSITE" id="PS50948">
    <property type="entry name" value="PAN"/>
    <property type="match status" value="1"/>
</dbReference>
<dbReference type="eggNOG" id="ENOG502QUNW">
    <property type="taxonomic scope" value="Eukaryota"/>
</dbReference>
<keyword evidence="2 19" id="KW-0723">Serine/threonine-protein kinase</keyword>
<evidence type="ECO:0000256" key="10">
    <source>
        <dbReference type="ARBA" id="ARBA00022777"/>
    </source>
</evidence>
<dbReference type="SUPFAM" id="SSF51110">
    <property type="entry name" value="alpha-D-mannose-specific plant lectins"/>
    <property type="match status" value="1"/>
</dbReference>
<dbReference type="PROSITE" id="PS51257">
    <property type="entry name" value="PROKAR_LIPOPROTEIN"/>
    <property type="match status" value="1"/>
</dbReference>
<dbReference type="InterPro" id="IPR000719">
    <property type="entry name" value="Prot_kinase_dom"/>
</dbReference>
<evidence type="ECO:0000256" key="6">
    <source>
        <dbReference type="ARBA" id="ARBA00022692"/>
    </source>
</evidence>
<evidence type="ECO:0000256" key="14">
    <source>
        <dbReference type="ARBA" id="ARBA00023157"/>
    </source>
</evidence>
<dbReference type="Pfam" id="PF00069">
    <property type="entry name" value="Pkinase"/>
    <property type="match status" value="1"/>
</dbReference>
<dbReference type="CDD" id="cd00028">
    <property type="entry name" value="B_lectin"/>
    <property type="match status" value="1"/>
</dbReference>
<keyword evidence="16" id="KW-0325">Glycoprotein</keyword>
<evidence type="ECO:0000256" key="11">
    <source>
        <dbReference type="ARBA" id="ARBA00022840"/>
    </source>
</evidence>
<evidence type="ECO:0000256" key="5">
    <source>
        <dbReference type="ARBA" id="ARBA00022679"/>
    </source>
</evidence>
<dbReference type="Gene3D" id="3.30.200.20">
    <property type="entry name" value="Phosphorylase Kinase, domain 1"/>
    <property type="match status" value="1"/>
</dbReference>
<evidence type="ECO:0000256" key="8">
    <source>
        <dbReference type="ARBA" id="ARBA00022734"/>
    </source>
</evidence>
<keyword evidence="15" id="KW-0675">Receptor</keyword>
<sequence>MVTGKNTGSATASLIILLVSSSSCLINAQDITYPSVAHHPNSWINVPVFNFGFWDSAGVTPILASGTYVCGFHCESSKGKCLFAVSIFQINSSISPKIVWSANRNNPVKLRATLQLSGKGYLILQDLDGTPVWNTNTTGKFVSGLKLSEEGNLVLFDRNNETVWQSFDHPTDTLVPGQALVPGQKLTANVSTSNSSAGLYSVALTNDSLIAFLEPDPQQVYFGPLRVKHMNQGNIKVQYLNGSFDRFLLPSTSAAQFIQLGSDGHLRAYQLRESKWEPVSDLLINYTGACGFPLVCGEYGVCSAGSCTCPKAEGNESLLYFSKVSEGCHENIPVSCKPSDLHSHSLLELKDYDYFNFIPHIKNTDREHCTKACLQNCSCKAAIYRQQLNSSNGYCCLLSKIFSFKRKEENITDYNSLSYIKVQNPPYTFFAREKGPKSIAAILGSTLGVLFTLFLVVSIFFLRGNKIDLKAVENASRGNKKKDSKAVGKRSTRFSFEDLKSMTENFSAKLGEGGFGSVFYGTLPDGSKIAVKRLDGPGHFRKSLLAEVETLGSVHHINLVTLIGFCAEKSHWLLVYEYMHNGSLDKWIFPKDRELRLSWNLRRKIILDIARGLAYLHEGWTQKILHLDIKPQNILLDENFNAQLADFGLSKVIARDQDKAFTTMRGTPGYMAPEWSSAVITEKVDVYSFGIVVLEILCGRRNVDRSQSEEEMHLLSLFRQKAEEGKLLDLVDELAEDMQPNEAEVVKMMRIAAWCLQVDYTRRPSMTDVLRVLEGFMDVKPNLIYDFLNPQAPAAPCIRAGTTSVATPSILSGPR</sequence>
<dbReference type="Gramene" id="EOX92916">
    <property type="protein sequence ID" value="EOX92916"/>
    <property type="gene ID" value="TCM_001779"/>
</dbReference>
<dbReference type="GO" id="GO:0004672">
    <property type="term" value="F:protein kinase activity"/>
    <property type="evidence" value="ECO:0000318"/>
    <property type="project" value="GO_Central"/>
</dbReference>
<reference evidence="26 27" key="1">
    <citation type="journal article" date="2013" name="Genome Biol.">
        <title>The genome sequence of the most widely cultivated cacao type and its use to identify candidate genes regulating pod color.</title>
        <authorList>
            <person name="Motamayor J.C."/>
            <person name="Mockaitis K."/>
            <person name="Schmutz J."/>
            <person name="Haiminen N."/>
            <person name="Iii D.L."/>
            <person name="Cornejo O."/>
            <person name="Findley S.D."/>
            <person name="Zheng P."/>
            <person name="Utro F."/>
            <person name="Royaert S."/>
            <person name="Saski C."/>
            <person name="Jenkins J."/>
            <person name="Podicheti R."/>
            <person name="Zhao M."/>
            <person name="Scheffler B.E."/>
            <person name="Stack J.C."/>
            <person name="Feltus F.A."/>
            <person name="Mustiga G.M."/>
            <person name="Amores F."/>
            <person name="Phillips W."/>
            <person name="Marelli J.P."/>
            <person name="May G.D."/>
            <person name="Shapiro H."/>
            <person name="Ma J."/>
            <person name="Bustamante C.D."/>
            <person name="Schnell R.J."/>
            <person name="Main D."/>
            <person name="Gilbert D."/>
            <person name="Parida L."/>
            <person name="Kuhn D.N."/>
        </authorList>
    </citation>
    <scope>NUCLEOTIDE SEQUENCE [LARGE SCALE GENOMIC DNA]</scope>
    <source>
        <strain evidence="27">cv. Matina 1-6</strain>
    </source>
</reference>
<dbReference type="InterPro" id="IPR051343">
    <property type="entry name" value="G-type_lectin_kinases/EP1-like"/>
</dbReference>
<evidence type="ECO:0000256" key="16">
    <source>
        <dbReference type="ARBA" id="ARBA00023180"/>
    </source>
</evidence>
<keyword evidence="5 19" id="KW-0808">Transferase</keyword>
<feature type="signal peptide" evidence="22">
    <location>
        <begin position="1"/>
        <end position="28"/>
    </location>
</feature>
<dbReference type="InterPro" id="IPR024171">
    <property type="entry name" value="SRK-like_kinase"/>
</dbReference>
<evidence type="ECO:0000256" key="17">
    <source>
        <dbReference type="ARBA" id="ARBA00047899"/>
    </source>
</evidence>
<dbReference type="EMBL" id="CM001879">
    <property type="protein sequence ID" value="EOX92916.1"/>
    <property type="molecule type" value="Genomic_DNA"/>
</dbReference>
<feature type="transmembrane region" description="Helical" evidence="21">
    <location>
        <begin position="439"/>
        <end position="462"/>
    </location>
</feature>
<evidence type="ECO:0000256" key="21">
    <source>
        <dbReference type="SAM" id="Phobius"/>
    </source>
</evidence>
<feature type="domain" description="Apple" evidence="25">
    <location>
        <begin position="336"/>
        <end position="424"/>
    </location>
</feature>
<dbReference type="InParanoid" id="A0A061DLF5"/>
<keyword evidence="10 19" id="KW-0418">Kinase</keyword>
<dbReference type="GO" id="GO:0004674">
    <property type="term" value="F:protein serine/threonine kinase activity"/>
    <property type="evidence" value="ECO:0007669"/>
    <property type="project" value="UniProtKB-KW"/>
</dbReference>
<evidence type="ECO:0000259" key="25">
    <source>
        <dbReference type="PROSITE" id="PS50948"/>
    </source>
</evidence>
<evidence type="ECO:0000256" key="7">
    <source>
        <dbReference type="ARBA" id="ARBA00022729"/>
    </source>
</evidence>
<comment type="catalytic activity">
    <reaction evidence="18 19">
        <text>L-seryl-[protein] + ATP = O-phospho-L-seryl-[protein] + ADP + H(+)</text>
        <dbReference type="Rhea" id="RHEA:17989"/>
        <dbReference type="Rhea" id="RHEA-COMP:9863"/>
        <dbReference type="Rhea" id="RHEA-COMP:11604"/>
        <dbReference type="ChEBI" id="CHEBI:15378"/>
        <dbReference type="ChEBI" id="CHEBI:29999"/>
        <dbReference type="ChEBI" id="CHEBI:30616"/>
        <dbReference type="ChEBI" id="CHEBI:83421"/>
        <dbReference type="ChEBI" id="CHEBI:456216"/>
        <dbReference type="EC" id="2.7.11.1"/>
    </reaction>
</comment>
<dbReference type="EC" id="2.7.11.1" evidence="19"/>
<keyword evidence="9 19" id="KW-0547">Nucleotide-binding</keyword>
<dbReference type="PROSITE" id="PS00108">
    <property type="entry name" value="PROTEIN_KINASE_ST"/>
    <property type="match status" value="1"/>
</dbReference>
<dbReference type="SMART" id="SM00220">
    <property type="entry name" value="S_TKc"/>
    <property type="match status" value="1"/>
</dbReference>
<evidence type="ECO:0000256" key="3">
    <source>
        <dbReference type="ARBA" id="ARBA00022536"/>
    </source>
</evidence>
<evidence type="ECO:0000256" key="15">
    <source>
        <dbReference type="ARBA" id="ARBA00023170"/>
    </source>
</evidence>
<dbReference type="GO" id="GO:0016020">
    <property type="term" value="C:membrane"/>
    <property type="evidence" value="ECO:0007669"/>
    <property type="project" value="UniProtKB-SubCell"/>
</dbReference>
<dbReference type="FunFam" id="1.10.510.10:FF:000248">
    <property type="entry name" value="S-receptor-like kinase 5"/>
    <property type="match status" value="1"/>
</dbReference>
<evidence type="ECO:0000256" key="13">
    <source>
        <dbReference type="ARBA" id="ARBA00023136"/>
    </source>
</evidence>
<comment type="catalytic activity">
    <reaction evidence="17 19">
        <text>L-threonyl-[protein] + ATP = O-phospho-L-threonyl-[protein] + ADP + H(+)</text>
        <dbReference type="Rhea" id="RHEA:46608"/>
        <dbReference type="Rhea" id="RHEA-COMP:11060"/>
        <dbReference type="Rhea" id="RHEA-COMP:11605"/>
        <dbReference type="ChEBI" id="CHEBI:15378"/>
        <dbReference type="ChEBI" id="CHEBI:30013"/>
        <dbReference type="ChEBI" id="CHEBI:30616"/>
        <dbReference type="ChEBI" id="CHEBI:61977"/>
        <dbReference type="ChEBI" id="CHEBI:456216"/>
        <dbReference type="EC" id="2.7.11.1"/>
    </reaction>
</comment>
<evidence type="ECO:0000256" key="4">
    <source>
        <dbReference type="ARBA" id="ARBA00022553"/>
    </source>
</evidence>
<dbReference type="PROSITE" id="PS50011">
    <property type="entry name" value="PROTEIN_KINASE_DOM"/>
    <property type="match status" value="1"/>
</dbReference>
<dbReference type="OMA" id="SHMEEVM"/>
<dbReference type="PROSITE" id="PS50927">
    <property type="entry name" value="BULB_LECTIN"/>
    <property type="match status" value="1"/>
</dbReference>
<proteinExistence type="inferred from homology"/>
<keyword evidence="3" id="KW-0245">EGF-like domain</keyword>
<dbReference type="InterPro" id="IPR017441">
    <property type="entry name" value="Protein_kinase_ATP_BS"/>
</dbReference>
<dbReference type="Gene3D" id="2.90.10.30">
    <property type="match status" value="1"/>
</dbReference>
<evidence type="ECO:0000256" key="1">
    <source>
        <dbReference type="ARBA" id="ARBA00004479"/>
    </source>
</evidence>
<organism evidence="26 27">
    <name type="scientific">Theobroma cacao</name>
    <name type="common">Cacao</name>
    <name type="synonym">Cocoa</name>
    <dbReference type="NCBI Taxonomy" id="3641"/>
    <lineage>
        <taxon>Eukaryota</taxon>
        <taxon>Viridiplantae</taxon>
        <taxon>Streptophyta</taxon>
        <taxon>Embryophyta</taxon>
        <taxon>Tracheophyta</taxon>
        <taxon>Spermatophyta</taxon>
        <taxon>Magnoliopsida</taxon>
        <taxon>eudicotyledons</taxon>
        <taxon>Gunneridae</taxon>
        <taxon>Pentapetalae</taxon>
        <taxon>rosids</taxon>
        <taxon>malvids</taxon>
        <taxon>Malvales</taxon>
        <taxon>Malvaceae</taxon>
        <taxon>Byttnerioideae</taxon>
        <taxon>Theobroma</taxon>
    </lineage>
</organism>
<dbReference type="FunFam" id="3.30.200.20:FF:000178">
    <property type="entry name" value="serine/threonine-protein kinase PBS1-like"/>
    <property type="match status" value="1"/>
</dbReference>
<evidence type="ECO:0000256" key="20">
    <source>
        <dbReference type="PROSITE-ProRule" id="PRU10141"/>
    </source>
</evidence>
<gene>
    <name evidence="26" type="ORF">TCM_001779</name>
</gene>
<feature type="binding site" evidence="20">
    <location>
        <position position="532"/>
    </location>
    <ligand>
        <name>ATP</name>
        <dbReference type="ChEBI" id="CHEBI:30616"/>
    </ligand>
</feature>
<keyword evidence="7 22" id="KW-0732">Signal</keyword>
<evidence type="ECO:0000256" key="22">
    <source>
        <dbReference type="SAM" id="SignalP"/>
    </source>
</evidence>
<keyword evidence="6 21" id="KW-0812">Transmembrane</keyword>
<dbReference type="InterPro" id="IPR003609">
    <property type="entry name" value="Pan_app"/>
</dbReference>
<dbReference type="FunFam" id="2.90.10.30:FF:000003">
    <property type="entry name" value="Os04g0303100 protein"/>
    <property type="match status" value="1"/>
</dbReference>
<dbReference type="InterPro" id="IPR036426">
    <property type="entry name" value="Bulb-type_lectin_dom_sf"/>
</dbReference>
<dbReference type="HOGENOM" id="CLU_000288_116_2_1"/>
<dbReference type="InterPro" id="IPR011009">
    <property type="entry name" value="Kinase-like_dom_sf"/>
</dbReference>
<evidence type="ECO:0000313" key="26">
    <source>
        <dbReference type="EMBL" id="EOX92916.1"/>
    </source>
</evidence>
<evidence type="ECO:0000256" key="18">
    <source>
        <dbReference type="ARBA" id="ARBA00048679"/>
    </source>
</evidence>
<dbReference type="InterPro" id="IPR001480">
    <property type="entry name" value="Bulb-type_lectin_dom"/>
</dbReference>
<keyword evidence="14" id="KW-1015">Disulfide bond</keyword>
<dbReference type="GO" id="GO:0005524">
    <property type="term" value="F:ATP binding"/>
    <property type="evidence" value="ECO:0007669"/>
    <property type="project" value="UniProtKB-UniRule"/>
</dbReference>
<comment type="similarity">
    <text evidence="19">Belongs to the protein kinase superfamily. Ser/Thr protein kinase family.</text>
</comment>
<keyword evidence="11 19" id="KW-0067">ATP-binding</keyword>
<dbReference type="PANTHER" id="PTHR47976">
    <property type="entry name" value="G-TYPE LECTIN S-RECEPTOR-LIKE SERINE/THREONINE-PROTEIN KINASE SD2-5"/>
    <property type="match status" value="1"/>
</dbReference>
<dbReference type="SUPFAM" id="SSF56112">
    <property type="entry name" value="Protein kinase-like (PK-like)"/>
    <property type="match status" value="1"/>
</dbReference>
<dbReference type="InterPro" id="IPR008271">
    <property type="entry name" value="Ser/Thr_kinase_AS"/>
</dbReference>
<dbReference type="PIRSF" id="PIRSF000641">
    <property type="entry name" value="SRK"/>
    <property type="match status" value="1"/>
</dbReference>
<dbReference type="Pfam" id="PF01453">
    <property type="entry name" value="B_lectin"/>
    <property type="match status" value="1"/>
</dbReference>
<dbReference type="GO" id="GO:0030246">
    <property type="term" value="F:carbohydrate binding"/>
    <property type="evidence" value="ECO:0007669"/>
    <property type="project" value="UniProtKB-KW"/>
</dbReference>
<comment type="subcellular location">
    <subcellularLocation>
        <location evidence="1">Membrane</location>
        <topology evidence="1">Single-pass type I membrane protein</topology>
    </subcellularLocation>
</comment>
<dbReference type="GO" id="GO:0106310">
    <property type="term" value="F:protein serine kinase activity"/>
    <property type="evidence" value="ECO:0007669"/>
    <property type="project" value="RHEA"/>
</dbReference>
<feature type="domain" description="Bulb-type lectin" evidence="24">
    <location>
        <begin position="22"/>
        <end position="168"/>
    </location>
</feature>
<feature type="domain" description="Protein kinase" evidence="23">
    <location>
        <begin position="504"/>
        <end position="777"/>
    </location>
</feature>
<dbReference type="CDD" id="cd14066">
    <property type="entry name" value="STKc_IRAK"/>
    <property type="match status" value="1"/>
</dbReference>
<accession>A0A061DLF5</accession>
<evidence type="ECO:0000256" key="9">
    <source>
        <dbReference type="ARBA" id="ARBA00022741"/>
    </source>
</evidence>